<accession>A0A2P5KCP9</accession>
<dbReference type="AlphaFoldDB" id="A0A2P5KCP9"/>
<gene>
    <name evidence="3" type="ORF">B0O95_103184</name>
</gene>
<dbReference type="Gene3D" id="3.40.50.2300">
    <property type="match status" value="1"/>
</dbReference>
<dbReference type="Proteomes" id="UP000243096">
    <property type="component" value="Unassembled WGS sequence"/>
</dbReference>
<keyword evidence="4" id="KW-1185">Reference proteome</keyword>
<feature type="domain" description="Response regulatory" evidence="2">
    <location>
        <begin position="34"/>
        <end position="118"/>
    </location>
</feature>
<dbReference type="Pfam" id="PF00072">
    <property type="entry name" value="Response_reg"/>
    <property type="match status" value="1"/>
</dbReference>
<dbReference type="InterPro" id="IPR001789">
    <property type="entry name" value="Sig_transdc_resp-reg_receiver"/>
</dbReference>
<proteinExistence type="predicted"/>
<reference evidence="3 4" key="1">
    <citation type="submission" date="2018-01" db="EMBL/GenBank/DDBJ databases">
        <title>Genomic Encyclopedia of Type Strains, Phase III (KMG-III): the genomes of soil and plant-associated and newly described type strains.</title>
        <authorList>
            <person name="Whitman W."/>
        </authorList>
    </citation>
    <scope>NUCLEOTIDE SEQUENCE [LARGE SCALE GENOMIC DNA]</scope>
    <source>
        <strain evidence="3 4">HKI456</strain>
    </source>
</reference>
<sequence>MHIALDIVCRCNMQIRKRRKGEQVCAAGTKTRPCAFFAENDSILADGLIRSLRHSGYATDHVKTGAEADVALSMQSFDPLVLNLGLPRMSGLDVLRRLRQRNSNRFASARPQGGRESG</sequence>
<dbReference type="InterPro" id="IPR011006">
    <property type="entry name" value="CheY-like_superfamily"/>
</dbReference>
<evidence type="ECO:0000313" key="3">
    <source>
        <dbReference type="EMBL" id="PPB84494.1"/>
    </source>
</evidence>
<name>A0A2P5KCP9_9BURK</name>
<evidence type="ECO:0000313" key="4">
    <source>
        <dbReference type="Proteomes" id="UP000243096"/>
    </source>
</evidence>
<dbReference type="SUPFAM" id="SSF52172">
    <property type="entry name" value="CheY-like"/>
    <property type="match status" value="1"/>
</dbReference>
<comment type="caution">
    <text evidence="3">The sequence shown here is derived from an EMBL/GenBank/DDBJ whole genome shotgun (WGS) entry which is preliminary data.</text>
</comment>
<dbReference type="EMBL" id="PRDW01000003">
    <property type="protein sequence ID" value="PPB84494.1"/>
    <property type="molecule type" value="Genomic_DNA"/>
</dbReference>
<dbReference type="GO" id="GO:0000160">
    <property type="term" value="P:phosphorelay signal transduction system"/>
    <property type="evidence" value="ECO:0007669"/>
    <property type="project" value="InterPro"/>
</dbReference>
<organism evidence="3 4">
    <name type="scientific">Mycetohabitans endofungorum</name>
    <dbReference type="NCBI Taxonomy" id="417203"/>
    <lineage>
        <taxon>Bacteria</taxon>
        <taxon>Pseudomonadati</taxon>
        <taxon>Pseudomonadota</taxon>
        <taxon>Betaproteobacteria</taxon>
        <taxon>Burkholderiales</taxon>
        <taxon>Burkholderiaceae</taxon>
        <taxon>Mycetohabitans</taxon>
    </lineage>
</organism>
<comment type="caution">
    <text evidence="1">Lacks conserved residue(s) required for the propagation of feature annotation.</text>
</comment>
<evidence type="ECO:0000256" key="1">
    <source>
        <dbReference type="PROSITE-ProRule" id="PRU00169"/>
    </source>
</evidence>
<evidence type="ECO:0000259" key="2">
    <source>
        <dbReference type="PROSITE" id="PS50110"/>
    </source>
</evidence>
<protein>
    <submittedName>
        <fullName evidence="3">Response regulator receiver domain-containing protein</fullName>
    </submittedName>
</protein>
<dbReference type="PROSITE" id="PS50110">
    <property type="entry name" value="RESPONSE_REGULATORY"/>
    <property type="match status" value="1"/>
</dbReference>